<evidence type="ECO:0000259" key="4">
    <source>
        <dbReference type="PROSITE" id="PS50067"/>
    </source>
</evidence>
<dbReference type="GO" id="GO:0007018">
    <property type="term" value="P:microtubule-based movement"/>
    <property type="evidence" value="ECO:0007669"/>
    <property type="project" value="InterPro"/>
</dbReference>
<dbReference type="InterPro" id="IPR036961">
    <property type="entry name" value="Kinesin_motor_dom_sf"/>
</dbReference>
<proteinExistence type="inferred from homology"/>
<dbReference type="InterPro" id="IPR027417">
    <property type="entry name" value="P-loop_NTPase"/>
</dbReference>
<dbReference type="Proteomes" id="UP000050741">
    <property type="component" value="Unassembled WGS sequence"/>
</dbReference>
<sequence length="70" mass="7766">MIATISLADVHYEETLSTLRFADRMKSIKTAPIMNESATKQMIRTIRSENELLLGTLERGALEGAADEVI</sequence>
<dbReference type="GO" id="GO:0008017">
    <property type="term" value="F:microtubule binding"/>
    <property type="evidence" value="ECO:0007669"/>
    <property type="project" value="InterPro"/>
</dbReference>
<evidence type="ECO:0000256" key="2">
    <source>
        <dbReference type="ARBA" id="ARBA00022840"/>
    </source>
</evidence>
<reference evidence="6 7" key="3">
    <citation type="submission" date="2016-06" db="UniProtKB">
        <authorList>
            <consortium name="WormBaseParasite"/>
        </authorList>
    </citation>
    <scope>IDENTIFICATION</scope>
</reference>
<dbReference type="PANTHER" id="PTHR47117">
    <property type="entry name" value="STAR-RELATED LIPID TRANSFER PROTEIN 9"/>
    <property type="match status" value="1"/>
</dbReference>
<protein>
    <submittedName>
        <fullName evidence="6 7">Kinesin motor domain-containing protein</fullName>
    </submittedName>
</protein>
<dbReference type="WBParaSite" id="GPLIN_000726200">
    <property type="protein sequence ID" value="GPLIN_000726200"/>
    <property type="gene ID" value="GPLIN_000726200"/>
</dbReference>
<evidence type="ECO:0000313" key="5">
    <source>
        <dbReference type="Proteomes" id="UP000050741"/>
    </source>
</evidence>
<dbReference type="PROSITE" id="PS50067">
    <property type="entry name" value="KINESIN_MOTOR_2"/>
    <property type="match status" value="1"/>
</dbReference>
<name>A0A183CQW4_GLOPA</name>
<evidence type="ECO:0000313" key="7">
    <source>
        <dbReference type="WBParaSite" id="GPLIN_001527200"/>
    </source>
</evidence>
<dbReference type="SUPFAM" id="SSF52540">
    <property type="entry name" value="P-loop containing nucleoside triphosphate hydrolases"/>
    <property type="match status" value="1"/>
</dbReference>
<accession>A0A183CQW4</accession>
<evidence type="ECO:0000256" key="3">
    <source>
        <dbReference type="PROSITE-ProRule" id="PRU00283"/>
    </source>
</evidence>
<comment type="similarity">
    <text evidence="3">Belongs to the TRAFAC class myosin-kinesin ATPase superfamily. Kinesin family.</text>
</comment>
<dbReference type="InterPro" id="IPR001752">
    <property type="entry name" value="Kinesin_motor_dom"/>
</dbReference>
<dbReference type="GO" id="GO:0005524">
    <property type="term" value="F:ATP binding"/>
    <property type="evidence" value="ECO:0007669"/>
    <property type="project" value="UniProtKB-KW"/>
</dbReference>
<reference evidence="5" key="1">
    <citation type="submission" date="2013-12" db="EMBL/GenBank/DDBJ databases">
        <authorList>
            <person name="Aslett M."/>
        </authorList>
    </citation>
    <scope>NUCLEOTIDE SEQUENCE [LARGE SCALE GENOMIC DNA]</scope>
    <source>
        <strain evidence="5">Lindley</strain>
    </source>
</reference>
<evidence type="ECO:0000256" key="1">
    <source>
        <dbReference type="ARBA" id="ARBA00022741"/>
    </source>
</evidence>
<dbReference type="AlphaFoldDB" id="A0A183CQW4"/>
<feature type="domain" description="Kinesin motor" evidence="4">
    <location>
        <begin position="1"/>
        <end position="28"/>
    </location>
</feature>
<keyword evidence="5" id="KW-1185">Reference proteome</keyword>
<organism evidence="5 7">
    <name type="scientific">Globodera pallida</name>
    <name type="common">Potato cyst nematode worm</name>
    <name type="synonym">Heterodera pallida</name>
    <dbReference type="NCBI Taxonomy" id="36090"/>
    <lineage>
        <taxon>Eukaryota</taxon>
        <taxon>Metazoa</taxon>
        <taxon>Ecdysozoa</taxon>
        <taxon>Nematoda</taxon>
        <taxon>Chromadorea</taxon>
        <taxon>Rhabditida</taxon>
        <taxon>Tylenchina</taxon>
        <taxon>Tylenchomorpha</taxon>
        <taxon>Tylenchoidea</taxon>
        <taxon>Heteroderidae</taxon>
        <taxon>Heteroderinae</taxon>
        <taxon>Globodera</taxon>
    </lineage>
</organism>
<comment type="caution">
    <text evidence="3">Lacks conserved residue(s) required for the propagation of feature annotation.</text>
</comment>
<dbReference type="WBParaSite" id="GPLIN_001527200">
    <property type="protein sequence ID" value="GPLIN_001527200"/>
    <property type="gene ID" value="GPLIN_001527200"/>
</dbReference>
<dbReference type="GO" id="GO:0003777">
    <property type="term" value="F:microtubule motor activity"/>
    <property type="evidence" value="ECO:0007669"/>
    <property type="project" value="InterPro"/>
</dbReference>
<evidence type="ECO:0000313" key="6">
    <source>
        <dbReference type="WBParaSite" id="GPLIN_000726200"/>
    </source>
</evidence>
<reference evidence="5" key="2">
    <citation type="submission" date="2014-05" db="EMBL/GenBank/DDBJ databases">
        <title>The genome and life-stage specific transcriptomes of Globodera pallida elucidate key aspects of plant parasitism by a cyst nematode.</title>
        <authorList>
            <person name="Cotton J.A."/>
            <person name="Lilley C.J."/>
            <person name="Jones L.M."/>
            <person name="Kikuchi T."/>
            <person name="Reid A.J."/>
            <person name="Thorpe P."/>
            <person name="Tsai I.J."/>
            <person name="Beasley H."/>
            <person name="Blok V."/>
            <person name="Cock P.J.A."/>
            <person name="Van den Akker S.E."/>
            <person name="Holroyd N."/>
            <person name="Hunt M."/>
            <person name="Mantelin S."/>
            <person name="Naghra H."/>
            <person name="Pain A."/>
            <person name="Palomares-Rius J.E."/>
            <person name="Zarowiecki M."/>
            <person name="Berriman M."/>
            <person name="Jones J.T."/>
            <person name="Urwin P.E."/>
        </authorList>
    </citation>
    <scope>NUCLEOTIDE SEQUENCE [LARGE SCALE GENOMIC DNA]</scope>
    <source>
        <strain evidence="5">Lindley</strain>
    </source>
</reference>
<dbReference type="Gene3D" id="3.40.850.10">
    <property type="entry name" value="Kinesin motor domain"/>
    <property type="match status" value="1"/>
</dbReference>
<keyword evidence="1" id="KW-0547">Nucleotide-binding</keyword>
<keyword evidence="2" id="KW-0067">ATP-binding</keyword>